<dbReference type="Proteomes" id="UP001454036">
    <property type="component" value="Unassembled WGS sequence"/>
</dbReference>
<gene>
    <name evidence="1" type="ORF">LIER_19082</name>
</gene>
<dbReference type="PANTHER" id="PTHR37610:SF40">
    <property type="entry name" value="OS01G0909600 PROTEIN"/>
    <property type="match status" value="1"/>
</dbReference>
<dbReference type="AlphaFoldDB" id="A0AAV3QJ25"/>
<evidence type="ECO:0000313" key="2">
    <source>
        <dbReference type="Proteomes" id="UP001454036"/>
    </source>
</evidence>
<evidence type="ECO:0008006" key="3">
    <source>
        <dbReference type="Google" id="ProtNLM"/>
    </source>
</evidence>
<protein>
    <recommendedName>
        <fullName evidence="3">Retrotransposon gag domain-containing protein</fullName>
    </recommendedName>
</protein>
<sequence length="181" mass="20770">MNSMSKELSSGFMFASNASELWREIKEQFGGYSGPRIYELRRSIYSSKQGGYSVVVYYNKVKRLRDELACLRRNVVGQSYKSAANTGNDMNTRNFEGAKPVYKMREIVDKSHLKYDYHGKTRHVSNGCFMLVGFLEWWPKLEGYGRGKSNTVNNVAYQEENYMEGHTPLEELNEGRASGNV</sequence>
<dbReference type="PANTHER" id="PTHR37610">
    <property type="entry name" value="CCHC-TYPE DOMAIN-CONTAINING PROTEIN"/>
    <property type="match status" value="1"/>
</dbReference>
<dbReference type="EMBL" id="BAABME010004664">
    <property type="protein sequence ID" value="GAA0163136.1"/>
    <property type="molecule type" value="Genomic_DNA"/>
</dbReference>
<name>A0AAV3QJ25_LITER</name>
<comment type="caution">
    <text evidence="1">The sequence shown here is derived from an EMBL/GenBank/DDBJ whole genome shotgun (WGS) entry which is preliminary data.</text>
</comment>
<evidence type="ECO:0000313" key="1">
    <source>
        <dbReference type="EMBL" id="GAA0163136.1"/>
    </source>
</evidence>
<organism evidence="1 2">
    <name type="scientific">Lithospermum erythrorhizon</name>
    <name type="common">Purple gromwell</name>
    <name type="synonym">Lithospermum officinale var. erythrorhizon</name>
    <dbReference type="NCBI Taxonomy" id="34254"/>
    <lineage>
        <taxon>Eukaryota</taxon>
        <taxon>Viridiplantae</taxon>
        <taxon>Streptophyta</taxon>
        <taxon>Embryophyta</taxon>
        <taxon>Tracheophyta</taxon>
        <taxon>Spermatophyta</taxon>
        <taxon>Magnoliopsida</taxon>
        <taxon>eudicotyledons</taxon>
        <taxon>Gunneridae</taxon>
        <taxon>Pentapetalae</taxon>
        <taxon>asterids</taxon>
        <taxon>lamiids</taxon>
        <taxon>Boraginales</taxon>
        <taxon>Boraginaceae</taxon>
        <taxon>Boraginoideae</taxon>
        <taxon>Lithospermeae</taxon>
        <taxon>Lithospermum</taxon>
    </lineage>
</organism>
<keyword evidence="2" id="KW-1185">Reference proteome</keyword>
<accession>A0AAV3QJ25</accession>
<reference evidence="1 2" key="1">
    <citation type="submission" date="2024-01" db="EMBL/GenBank/DDBJ databases">
        <title>The complete chloroplast genome sequence of Lithospermum erythrorhizon: insights into the phylogenetic relationship among Boraginaceae species and the maternal lineages of purple gromwells.</title>
        <authorList>
            <person name="Okada T."/>
            <person name="Watanabe K."/>
        </authorList>
    </citation>
    <scope>NUCLEOTIDE SEQUENCE [LARGE SCALE GENOMIC DNA]</scope>
</reference>
<proteinExistence type="predicted"/>